<accession>F3NF07</accession>
<evidence type="ECO:0000256" key="1">
    <source>
        <dbReference type="SAM" id="MobiDB-lite"/>
    </source>
</evidence>
<feature type="compositionally biased region" description="Low complexity" evidence="1">
    <location>
        <begin position="135"/>
        <end position="149"/>
    </location>
</feature>
<protein>
    <submittedName>
        <fullName evidence="2">Uncharacterized protein</fullName>
    </submittedName>
</protein>
<feature type="region of interest" description="Disordered" evidence="1">
    <location>
        <begin position="1"/>
        <end position="38"/>
    </location>
</feature>
<keyword evidence="3" id="KW-1185">Reference proteome</keyword>
<sequence length="161" mass="16558">MSSSPTRARVLGRSGALPRRGTCRPPHMFDGKTRAPGRLVAPRGVRDRRVCSATVPAPVAEHSRTDHGRTTSGHRRIGAGHRAGTFAGRADQSRSLALAGRARCQRQVRGCLQLLADVLVSGGGSPGEARGGGPRAAPSSPPAGACAEGTADGDADPADRR</sequence>
<dbReference type="AlphaFoldDB" id="F3NF07"/>
<feature type="compositionally biased region" description="Acidic residues" evidence="1">
    <location>
        <begin position="151"/>
        <end position="161"/>
    </location>
</feature>
<feature type="region of interest" description="Disordered" evidence="1">
    <location>
        <begin position="122"/>
        <end position="161"/>
    </location>
</feature>
<evidence type="ECO:0000313" key="3">
    <source>
        <dbReference type="Proteomes" id="UP000003022"/>
    </source>
</evidence>
<reference evidence="2 3" key="1">
    <citation type="journal article" date="2011" name="J. Bacteriol.">
        <title>Draft genome sequence of the marine bacterium Streptomyces griseoaurantiacus M045, which produces novel manumycin-type antibiotics with a pABA core component.</title>
        <authorList>
            <person name="Li F."/>
            <person name="Jiang P."/>
            <person name="Zheng H."/>
            <person name="Wang S."/>
            <person name="Zhao G."/>
            <person name="Qin S."/>
            <person name="Liu Z."/>
        </authorList>
    </citation>
    <scope>NUCLEOTIDE SEQUENCE [LARGE SCALE GENOMIC DNA]</scope>
    <source>
        <strain evidence="2 3">M045</strain>
    </source>
</reference>
<dbReference type="EMBL" id="AEYX01000028">
    <property type="protein sequence ID" value="EGG47890.1"/>
    <property type="molecule type" value="Genomic_DNA"/>
</dbReference>
<gene>
    <name evidence="2" type="ORF">SGM_1721</name>
</gene>
<comment type="caution">
    <text evidence="2">The sequence shown here is derived from an EMBL/GenBank/DDBJ whole genome shotgun (WGS) entry which is preliminary data.</text>
</comment>
<feature type="compositionally biased region" description="Gly residues" evidence="1">
    <location>
        <begin position="122"/>
        <end position="134"/>
    </location>
</feature>
<organism evidence="2 3">
    <name type="scientific">Streptomyces griseoaurantiacus M045</name>
    <dbReference type="NCBI Taxonomy" id="996637"/>
    <lineage>
        <taxon>Bacteria</taxon>
        <taxon>Bacillati</taxon>
        <taxon>Actinomycetota</taxon>
        <taxon>Actinomycetes</taxon>
        <taxon>Kitasatosporales</taxon>
        <taxon>Streptomycetaceae</taxon>
        <taxon>Streptomyces</taxon>
        <taxon>Streptomyces aurantiacus group</taxon>
    </lineage>
</organism>
<evidence type="ECO:0000313" key="2">
    <source>
        <dbReference type="EMBL" id="EGG47890.1"/>
    </source>
</evidence>
<name>F3NF07_9ACTN</name>
<dbReference type="Proteomes" id="UP000003022">
    <property type="component" value="Unassembled WGS sequence"/>
</dbReference>
<dbReference type="STRING" id="996637.SGM_1721"/>
<proteinExistence type="predicted"/>
<feature type="region of interest" description="Disordered" evidence="1">
    <location>
        <begin position="54"/>
        <end position="90"/>
    </location>
</feature>